<keyword evidence="9" id="KW-1185">Reference proteome</keyword>
<dbReference type="PROSITE" id="PS51363">
    <property type="entry name" value="W2"/>
    <property type="match status" value="1"/>
</dbReference>
<organism evidence="8 9">
    <name type="scientific">Rhodotorula paludigena</name>
    <dbReference type="NCBI Taxonomy" id="86838"/>
    <lineage>
        <taxon>Eukaryota</taxon>
        <taxon>Fungi</taxon>
        <taxon>Dikarya</taxon>
        <taxon>Basidiomycota</taxon>
        <taxon>Pucciniomycotina</taxon>
        <taxon>Microbotryomycetes</taxon>
        <taxon>Sporidiobolales</taxon>
        <taxon>Sporidiobolaceae</taxon>
        <taxon>Rhodotorula</taxon>
    </lineage>
</organism>
<protein>
    <recommendedName>
        <fullName evidence="7">W2 domain-containing protein</fullName>
    </recommendedName>
</protein>
<dbReference type="InterPro" id="IPR016189">
    <property type="entry name" value="Transl_init_fac_IF2/IF5_N"/>
</dbReference>
<dbReference type="InterPro" id="IPR003307">
    <property type="entry name" value="W2_domain"/>
</dbReference>
<sequence>MATVNIRRDVKDSFYRYKMPVLLTKIEGKGNGIKTDPTKYFGCELGAQATFNDDTERYIVNGAHDQNRMRELLDGFIDRFVLCQSCKNPETELIITKKDFIEADCKACGHRGDIDLKHKLTTFILKNPPKKASKGKKGAAGADSIAGQPAQVDDEDDQDELSRKINEGAAALMSEEQAAKLIAEREQEGFEEDTSADAVAARMAALGVAGGSSLLADDDDEDTEGPYGAFGGWVAENRGQVSAAAIYQEAESRGIATKHKTLVALIPVLFTDKVVEELPTYLPLLAKLTTSEKHVKSLLGGFEILLGEEQPECIAQTPKVLMMLYQADILDDEEMIAHWASHVSKKYVPKDVSKQVRKAAEPFVEWLKSADSEEESD</sequence>
<dbReference type="FunFam" id="2.20.25.350:FF:000001">
    <property type="entry name" value="Eukaryotic translation initiation factor 5"/>
    <property type="match status" value="1"/>
</dbReference>
<dbReference type="SUPFAM" id="SSF75689">
    <property type="entry name" value="Zinc-binding domain of translation initiation factor 2 beta"/>
    <property type="match status" value="1"/>
</dbReference>
<dbReference type="SUPFAM" id="SSF48371">
    <property type="entry name" value="ARM repeat"/>
    <property type="match status" value="1"/>
</dbReference>
<dbReference type="Pfam" id="PF01873">
    <property type="entry name" value="eIF-5_eIF-2B"/>
    <property type="match status" value="1"/>
</dbReference>
<keyword evidence="3" id="KW-0547">Nucleotide-binding</keyword>
<dbReference type="InterPro" id="IPR002735">
    <property type="entry name" value="Transl_init_fac_IF2/IF5_dom"/>
</dbReference>
<evidence type="ECO:0000313" key="9">
    <source>
        <dbReference type="Proteomes" id="UP001342314"/>
    </source>
</evidence>
<feature type="domain" description="W2" evidence="7">
    <location>
        <begin position="220"/>
        <end position="377"/>
    </location>
</feature>
<dbReference type="EMBL" id="BQKY01000018">
    <property type="protein sequence ID" value="GJN94582.1"/>
    <property type="molecule type" value="Genomic_DNA"/>
</dbReference>
<comment type="similarity">
    <text evidence="1">Belongs to the eIF-2-beta/eIF-5 family.</text>
</comment>
<dbReference type="SUPFAM" id="SSF100966">
    <property type="entry name" value="Translation initiation factor 2 beta, aIF2beta, N-terminal domain"/>
    <property type="match status" value="1"/>
</dbReference>
<gene>
    <name evidence="8" type="ORF">Rhopal_007665-T1</name>
</gene>
<name>A0AAV5H016_9BASI</name>
<evidence type="ECO:0000313" key="8">
    <source>
        <dbReference type="EMBL" id="GJN94582.1"/>
    </source>
</evidence>
<dbReference type="Gene3D" id="3.30.30.170">
    <property type="match status" value="2"/>
</dbReference>
<dbReference type="GO" id="GO:0005525">
    <property type="term" value="F:GTP binding"/>
    <property type="evidence" value="ECO:0007669"/>
    <property type="project" value="UniProtKB-KW"/>
</dbReference>
<dbReference type="GO" id="GO:0005092">
    <property type="term" value="F:GDP-dissociation inhibitor activity"/>
    <property type="evidence" value="ECO:0007669"/>
    <property type="project" value="TreeGrafter"/>
</dbReference>
<evidence type="ECO:0000259" key="7">
    <source>
        <dbReference type="PROSITE" id="PS51363"/>
    </source>
</evidence>
<evidence type="ECO:0000256" key="4">
    <source>
        <dbReference type="ARBA" id="ARBA00022917"/>
    </source>
</evidence>
<evidence type="ECO:0000256" key="5">
    <source>
        <dbReference type="ARBA" id="ARBA00023134"/>
    </source>
</evidence>
<dbReference type="SMART" id="SM00653">
    <property type="entry name" value="eIF2B_5"/>
    <property type="match status" value="1"/>
</dbReference>
<dbReference type="InterPro" id="IPR016190">
    <property type="entry name" value="Transl_init_fac_IF2/IF5_Zn-bd"/>
</dbReference>
<accession>A0AAV5H016</accession>
<dbReference type="GO" id="GO:0005829">
    <property type="term" value="C:cytosol"/>
    <property type="evidence" value="ECO:0007669"/>
    <property type="project" value="TreeGrafter"/>
</dbReference>
<comment type="caution">
    <text evidence="8">The sequence shown here is derived from an EMBL/GenBank/DDBJ whole genome shotgun (WGS) entry which is preliminary data.</text>
</comment>
<dbReference type="Pfam" id="PF02020">
    <property type="entry name" value="W2"/>
    <property type="match status" value="1"/>
</dbReference>
<evidence type="ECO:0000256" key="6">
    <source>
        <dbReference type="SAM" id="MobiDB-lite"/>
    </source>
</evidence>
<dbReference type="SMART" id="SM00515">
    <property type="entry name" value="eIF5C"/>
    <property type="match status" value="1"/>
</dbReference>
<dbReference type="GO" id="GO:0003743">
    <property type="term" value="F:translation initiation factor activity"/>
    <property type="evidence" value="ECO:0007669"/>
    <property type="project" value="UniProtKB-KW"/>
</dbReference>
<keyword evidence="2" id="KW-0396">Initiation factor</keyword>
<feature type="region of interest" description="Disordered" evidence="6">
    <location>
        <begin position="130"/>
        <end position="160"/>
    </location>
</feature>
<dbReference type="InterPro" id="IPR016024">
    <property type="entry name" value="ARM-type_fold"/>
</dbReference>
<dbReference type="InterPro" id="IPR045196">
    <property type="entry name" value="IF2/IF5"/>
</dbReference>
<dbReference type="CDD" id="cd11561">
    <property type="entry name" value="W2_eIF5"/>
    <property type="match status" value="1"/>
</dbReference>
<dbReference type="GO" id="GO:0001732">
    <property type="term" value="P:formation of cytoplasmic translation initiation complex"/>
    <property type="evidence" value="ECO:0007669"/>
    <property type="project" value="TreeGrafter"/>
</dbReference>
<keyword evidence="5" id="KW-0342">GTP-binding</keyword>
<keyword evidence="4" id="KW-0648">Protein biosynthesis</keyword>
<dbReference type="Gene3D" id="1.25.40.180">
    <property type="match status" value="1"/>
</dbReference>
<dbReference type="PANTHER" id="PTHR23001:SF7">
    <property type="entry name" value="EUKARYOTIC TRANSLATION INITIATION FACTOR 5"/>
    <property type="match status" value="1"/>
</dbReference>
<dbReference type="Gene3D" id="2.20.25.350">
    <property type="match status" value="1"/>
</dbReference>
<dbReference type="Proteomes" id="UP001342314">
    <property type="component" value="Unassembled WGS sequence"/>
</dbReference>
<evidence type="ECO:0000256" key="3">
    <source>
        <dbReference type="ARBA" id="ARBA00022741"/>
    </source>
</evidence>
<dbReference type="GO" id="GO:0071074">
    <property type="term" value="F:eukaryotic initiation factor eIF2 binding"/>
    <property type="evidence" value="ECO:0007669"/>
    <property type="project" value="TreeGrafter"/>
</dbReference>
<evidence type="ECO:0000256" key="1">
    <source>
        <dbReference type="ARBA" id="ARBA00010397"/>
    </source>
</evidence>
<reference evidence="8 9" key="1">
    <citation type="submission" date="2021-12" db="EMBL/GenBank/DDBJ databases">
        <title>High titer production of polyol ester of fatty acids by Rhodotorula paludigena BS15 towards product separation-free biomass refinery.</title>
        <authorList>
            <person name="Mano J."/>
            <person name="Ono H."/>
            <person name="Tanaka T."/>
            <person name="Naito K."/>
            <person name="Sushida H."/>
            <person name="Ike M."/>
            <person name="Tokuyasu K."/>
            <person name="Kitaoka M."/>
        </authorList>
    </citation>
    <scope>NUCLEOTIDE SEQUENCE [LARGE SCALE GENOMIC DNA]</scope>
    <source>
        <strain evidence="8 9">BS15</strain>
    </source>
</reference>
<evidence type="ECO:0000256" key="2">
    <source>
        <dbReference type="ARBA" id="ARBA00022540"/>
    </source>
</evidence>
<proteinExistence type="inferred from homology"/>
<dbReference type="AlphaFoldDB" id="A0AAV5H016"/>
<dbReference type="PANTHER" id="PTHR23001">
    <property type="entry name" value="EUKARYOTIC TRANSLATION INITIATION FACTOR"/>
    <property type="match status" value="1"/>
</dbReference>